<sequence>MSALLSLNPIPLISWKGRTFNQVHSSIQKNGQYTENTSTSVQNLFSANPLKIYRREIANITTEPCNSRASLRVDNFNRPSGTINNSNATNNNGLVNTIIDPTPNNTCDNYENCSVVLSPAENARNRVRSSGMIKRKFNENRNNDTYYTSTSQYLNSRNRTFIQNQYNYIRIGDSTSTPGTNLASGNIYSPSGTNHCAKYYLPNTTFKYKWINNIPDGGTNVLDGEEYTVTVPSGNYSLDDINRIFKQTMFQNLHFFIKDPTGTTDEYYSENISYALNLAFNNNTNDIEFQSYRIDIDTFPPSNFTIPSDSSNDKTWELPGTGTGVNKFPQIIISNNEMKKALGFTEAYYPSSQVNTNNEIVQASISSSTPSIQPLYTKLYYKPNNPQFAQQGAVSAGDLITRKKYNSITNSTAEYRNAFGNHVANALAYGVPSNGYTIKDKIGYPMKKTPTFNKYNSEMKECSVTSFANAI</sequence>
<dbReference type="AlphaFoldDB" id="A0A6C0J0S5"/>
<dbReference type="EMBL" id="MN740306">
    <property type="protein sequence ID" value="QHT99238.1"/>
    <property type="molecule type" value="Genomic_DNA"/>
</dbReference>
<reference evidence="1" key="1">
    <citation type="journal article" date="2020" name="Nature">
        <title>Giant virus diversity and host interactions through global metagenomics.</title>
        <authorList>
            <person name="Schulz F."/>
            <person name="Roux S."/>
            <person name="Paez-Espino D."/>
            <person name="Jungbluth S."/>
            <person name="Walsh D.A."/>
            <person name="Denef V.J."/>
            <person name="McMahon K.D."/>
            <person name="Konstantinidis K.T."/>
            <person name="Eloe-Fadrosh E.A."/>
            <person name="Kyrpides N.C."/>
            <person name="Woyke T."/>
        </authorList>
    </citation>
    <scope>NUCLEOTIDE SEQUENCE</scope>
    <source>
        <strain evidence="1">GVMAG-M-3300025699-48</strain>
    </source>
</reference>
<accession>A0A6C0J0S5</accession>
<protein>
    <submittedName>
        <fullName evidence="1">Uncharacterized protein</fullName>
    </submittedName>
</protein>
<evidence type="ECO:0000313" key="1">
    <source>
        <dbReference type="EMBL" id="QHT99238.1"/>
    </source>
</evidence>
<organism evidence="1">
    <name type="scientific">viral metagenome</name>
    <dbReference type="NCBI Taxonomy" id="1070528"/>
    <lineage>
        <taxon>unclassified sequences</taxon>
        <taxon>metagenomes</taxon>
        <taxon>organismal metagenomes</taxon>
    </lineage>
</organism>
<proteinExistence type="predicted"/>
<name>A0A6C0J0S5_9ZZZZ</name>